<dbReference type="EMBL" id="CP003364">
    <property type="protein sequence ID" value="AGA26316.1"/>
    <property type="molecule type" value="Genomic_DNA"/>
</dbReference>
<organism evidence="10 11">
    <name type="scientific">Singulisphaera acidiphila (strain ATCC BAA-1392 / DSM 18658 / VKM B-2454 / MOB10)</name>
    <dbReference type="NCBI Taxonomy" id="886293"/>
    <lineage>
        <taxon>Bacteria</taxon>
        <taxon>Pseudomonadati</taxon>
        <taxon>Planctomycetota</taxon>
        <taxon>Planctomycetia</taxon>
        <taxon>Isosphaerales</taxon>
        <taxon>Isosphaeraceae</taxon>
        <taxon>Singulisphaera</taxon>
    </lineage>
</organism>
<protein>
    <recommendedName>
        <fullName evidence="8">Ribonuclease VapC</fullName>
        <shortName evidence="8">RNase VapC</shortName>
        <ecNumber evidence="8">3.1.-.-</ecNumber>
    </recommendedName>
    <alternativeName>
        <fullName evidence="8">Toxin VapC</fullName>
    </alternativeName>
</protein>
<keyword evidence="6 8" id="KW-0460">Magnesium</keyword>
<evidence type="ECO:0000256" key="2">
    <source>
        <dbReference type="ARBA" id="ARBA00022649"/>
    </source>
</evidence>
<evidence type="ECO:0000256" key="7">
    <source>
        <dbReference type="ARBA" id="ARBA00038093"/>
    </source>
</evidence>
<keyword evidence="3 8" id="KW-0540">Nuclease</keyword>
<keyword evidence="8" id="KW-0800">Toxin</keyword>
<keyword evidence="2 8" id="KW-1277">Toxin-antitoxin system</keyword>
<evidence type="ECO:0000256" key="5">
    <source>
        <dbReference type="ARBA" id="ARBA00022801"/>
    </source>
</evidence>
<comment type="cofactor">
    <cofactor evidence="1 8">
        <name>Mg(2+)</name>
        <dbReference type="ChEBI" id="CHEBI:18420"/>
    </cofactor>
</comment>
<keyword evidence="4 8" id="KW-0479">Metal-binding</keyword>
<dbReference type="KEGG" id="saci:Sinac_1956"/>
<dbReference type="STRING" id="886293.Sinac_1956"/>
<dbReference type="InterPro" id="IPR029060">
    <property type="entry name" value="PIN-like_dom_sf"/>
</dbReference>
<keyword evidence="11" id="KW-1185">Reference proteome</keyword>
<feature type="binding site" evidence="8">
    <location>
        <position position="96"/>
    </location>
    <ligand>
        <name>Mg(2+)</name>
        <dbReference type="ChEBI" id="CHEBI:18420"/>
    </ligand>
</feature>
<dbReference type="InterPro" id="IPR022907">
    <property type="entry name" value="VapC_family"/>
</dbReference>
<dbReference type="CDD" id="cd09881">
    <property type="entry name" value="PIN_VapC4-5_FitB-like"/>
    <property type="match status" value="1"/>
</dbReference>
<gene>
    <name evidence="8" type="primary">vapC</name>
    <name evidence="10" type="ordered locus">Sinac_1956</name>
</gene>
<evidence type="ECO:0000259" key="9">
    <source>
        <dbReference type="Pfam" id="PF01850"/>
    </source>
</evidence>
<dbReference type="GO" id="GO:0004540">
    <property type="term" value="F:RNA nuclease activity"/>
    <property type="evidence" value="ECO:0007669"/>
    <property type="project" value="InterPro"/>
</dbReference>
<evidence type="ECO:0000313" key="11">
    <source>
        <dbReference type="Proteomes" id="UP000010798"/>
    </source>
</evidence>
<dbReference type="Proteomes" id="UP000010798">
    <property type="component" value="Chromosome"/>
</dbReference>
<dbReference type="InterPro" id="IPR002716">
    <property type="entry name" value="PIN_dom"/>
</dbReference>
<dbReference type="EC" id="3.1.-.-" evidence="8"/>
<dbReference type="Pfam" id="PF01850">
    <property type="entry name" value="PIN"/>
    <property type="match status" value="1"/>
</dbReference>
<feature type="binding site" evidence="8">
    <location>
        <position position="6"/>
    </location>
    <ligand>
        <name>Mg(2+)</name>
        <dbReference type="ChEBI" id="CHEBI:18420"/>
    </ligand>
</feature>
<dbReference type="RefSeq" id="WP_015245483.1">
    <property type="nucleotide sequence ID" value="NC_019892.1"/>
</dbReference>
<accession>L0DCC1</accession>
<dbReference type="Gene3D" id="3.40.50.1010">
    <property type="entry name" value="5'-nuclease"/>
    <property type="match status" value="1"/>
</dbReference>
<dbReference type="GO" id="GO:0090729">
    <property type="term" value="F:toxin activity"/>
    <property type="evidence" value="ECO:0007669"/>
    <property type="project" value="UniProtKB-KW"/>
</dbReference>
<dbReference type="PANTHER" id="PTHR33653">
    <property type="entry name" value="RIBONUCLEASE VAPC2"/>
    <property type="match status" value="1"/>
</dbReference>
<dbReference type="GO" id="GO:0000287">
    <property type="term" value="F:magnesium ion binding"/>
    <property type="evidence" value="ECO:0007669"/>
    <property type="project" value="UniProtKB-UniRule"/>
</dbReference>
<evidence type="ECO:0000256" key="6">
    <source>
        <dbReference type="ARBA" id="ARBA00022842"/>
    </source>
</evidence>
<feature type="domain" description="PIN" evidence="9">
    <location>
        <begin position="4"/>
        <end position="115"/>
    </location>
</feature>
<evidence type="ECO:0000313" key="10">
    <source>
        <dbReference type="EMBL" id="AGA26316.1"/>
    </source>
</evidence>
<dbReference type="SUPFAM" id="SSF88723">
    <property type="entry name" value="PIN domain-like"/>
    <property type="match status" value="1"/>
</dbReference>
<dbReference type="GO" id="GO:0016787">
    <property type="term" value="F:hydrolase activity"/>
    <property type="evidence" value="ECO:0007669"/>
    <property type="project" value="UniProtKB-KW"/>
</dbReference>
<reference evidence="10 11" key="1">
    <citation type="submission" date="2012-02" db="EMBL/GenBank/DDBJ databases">
        <title>Complete sequence of chromosome of Singulisphaera acidiphila DSM 18658.</title>
        <authorList>
            <consortium name="US DOE Joint Genome Institute (JGI-PGF)"/>
            <person name="Lucas S."/>
            <person name="Copeland A."/>
            <person name="Lapidus A."/>
            <person name="Glavina del Rio T."/>
            <person name="Dalin E."/>
            <person name="Tice H."/>
            <person name="Bruce D."/>
            <person name="Goodwin L."/>
            <person name="Pitluck S."/>
            <person name="Peters L."/>
            <person name="Ovchinnikova G."/>
            <person name="Chertkov O."/>
            <person name="Kyrpides N."/>
            <person name="Mavromatis K."/>
            <person name="Ivanova N."/>
            <person name="Brettin T."/>
            <person name="Detter J.C."/>
            <person name="Han C."/>
            <person name="Larimer F."/>
            <person name="Land M."/>
            <person name="Hauser L."/>
            <person name="Markowitz V."/>
            <person name="Cheng J.-F."/>
            <person name="Hugenholtz P."/>
            <person name="Woyke T."/>
            <person name="Wu D."/>
            <person name="Tindall B."/>
            <person name="Pomrenke H."/>
            <person name="Brambilla E."/>
            <person name="Klenk H.-P."/>
            <person name="Eisen J.A."/>
        </authorList>
    </citation>
    <scope>NUCLEOTIDE SEQUENCE [LARGE SCALE GENOMIC DNA]</scope>
    <source>
        <strain evidence="11">ATCC BAA-1392 / DSM 18658 / VKM B-2454 / MOB10</strain>
    </source>
</reference>
<dbReference type="OrthoDB" id="285174at2"/>
<evidence type="ECO:0000256" key="8">
    <source>
        <dbReference type="HAMAP-Rule" id="MF_00265"/>
    </source>
</evidence>
<dbReference type="InterPro" id="IPR050556">
    <property type="entry name" value="Type_II_TA_system_RNase"/>
</dbReference>
<name>L0DCC1_SINAD</name>
<dbReference type="AlphaFoldDB" id="L0DCC1"/>
<dbReference type="PANTHER" id="PTHR33653:SF1">
    <property type="entry name" value="RIBONUCLEASE VAPC2"/>
    <property type="match status" value="1"/>
</dbReference>
<comment type="function">
    <text evidence="8">Toxic component of a toxin-antitoxin (TA) system. An RNase.</text>
</comment>
<evidence type="ECO:0000256" key="1">
    <source>
        <dbReference type="ARBA" id="ARBA00001946"/>
    </source>
</evidence>
<keyword evidence="5 8" id="KW-0378">Hydrolase</keyword>
<sequence>MNFLLDTDTCSAHMRRPAQLAHRFIQHIGQLAISSVTLAELYAGAYKHSQVNRLLALVADLLQEVHVVDFDPACAHTFGQVRGTLWQQGISVPTADLMIASAALVHNLTLVTHNTADYQYIPGLRLDDWLTP</sequence>
<evidence type="ECO:0000256" key="4">
    <source>
        <dbReference type="ARBA" id="ARBA00022723"/>
    </source>
</evidence>
<evidence type="ECO:0000256" key="3">
    <source>
        <dbReference type="ARBA" id="ARBA00022722"/>
    </source>
</evidence>
<proteinExistence type="inferred from homology"/>
<dbReference type="eggNOG" id="COG1487">
    <property type="taxonomic scope" value="Bacteria"/>
</dbReference>
<dbReference type="HAMAP" id="MF_00265">
    <property type="entry name" value="VapC_Nob1"/>
    <property type="match status" value="1"/>
</dbReference>
<dbReference type="HOGENOM" id="CLU_118482_5_3_0"/>
<comment type="similarity">
    <text evidence="7 8">Belongs to the PINc/VapC protein family.</text>
</comment>